<evidence type="ECO:0000256" key="2">
    <source>
        <dbReference type="ARBA" id="ARBA00023125"/>
    </source>
</evidence>
<keyword evidence="7" id="KW-1185">Reference proteome</keyword>
<dbReference type="RefSeq" id="WP_217137649.1">
    <property type="nucleotide sequence ID" value="NZ_JAFMOU010000057.1"/>
</dbReference>
<name>A0ABS6KW55_9GAMM</name>
<dbReference type="Proteomes" id="UP000699865">
    <property type="component" value="Unassembled WGS sequence"/>
</dbReference>
<protein>
    <submittedName>
        <fullName evidence="6">Autoinducer binding domain-containing protein</fullName>
    </submittedName>
</protein>
<dbReference type="PANTHER" id="PTHR44688">
    <property type="entry name" value="DNA-BINDING TRANSCRIPTIONAL ACTIVATOR DEVR_DOSR"/>
    <property type="match status" value="1"/>
</dbReference>
<reference evidence="6 7" key="1">
    <citation type="submission" date="2021-03" db="EMBL/GenBank/DDBJ databases">
        <title>Five novel Rahnella species.</title>
        <authorList>
            <person name="Brady C."/>
            <person name="Asselin J."/>
            <person name="Beer S."/>
            <person name="Bruberg M.B."/>
            <person name="Crampton B."/>
            <person name="Venter S."/>
            <person name="Arnold D."/>
            <person name="Denman S."/>
        </authorList>
    </citation>
    <scope>NUCLEOTIDE SEQUENCE [LARGE SCALE GENOMIC DNA]</scope>
    <source>
        <strain evidence="6 7">L72c</strain>
    </source>
</reference>
<evidence type="ECO:0000259" key="5">
    <source>
        <dbReference type="PROSITE" id="PS50043"/>
    </source>
</evidence>
<organism evidence="6 7">
    <name type="scientific">Rahnella perminowiae</name>
    <dbReference type="NCBI Taxonomy" id="2816244"/>
    <lineage>
        <taxon>Bacteria</taxon>
        <taxon>Pseudomonadati</taxon>
        <taxon>Pseudomonadota</taxon>
        <taxon>Gammaproteobacteria</taxon>
        <taxon>Enterobacterales</taxon>
        <taxon>Yersiniaceae</taxon>
        <taxon>Rahnella</taxon>
    </lineage>
</organism>
<sequence length="277" mass="31791">MKKLTLITGITGSLIDRQSSLPIIIATLCLDEDGEMFHGDCICTKFSDLNYCMDDQIKLTLDKWLYSIRFDSYAYVITPRKGFDDFFILEGFNASWRRQYMENGFHKIDPIINKAQNYQQAHIWSSVSLSGSDRFLNCAKAHGIRYGYSMSLPINDQYIGVLSVARKEDIFVSQKESMNIIGMITVYLHKLNNQFLMDFNNKLIDKIGNLTPPAILTARERECLVWLAEGKTSWEISRILSISERTAVFHINNCMTKLGAKNRVQVIMKAMRANIIK</sequence>
<evidence type="ECO:0000256" key="4">
    <source>
        <dbReference type="ARBA" id="ARBA00023163"/>
    </source>
</evidence>
<keyword evidence="2" id="KW-0238">DNA-binding</keyword>
<evidence type="ECO:0000256" key="3">
    <source>
        <dbReference type="ARBA" id="ARBA00023159"/>
    </source>
</evidence>
<feature type="domain" description="HTH luxR-type" evidence="5">
    <location>
        <begin position="209"/>
        <end position="274"/>
    </location>
</feature>
<dbReference type="InterPro" id="IPR005143">
    <property type="entry name" value="TF_LuxR_autoind-bd_dom"/>
</dbReference>
<dbReference type="PANTHER" id="PTHR44688:SF16">
    <property type="entry name" value="DNA-BINDING TRANSCRIPTIONAL ACTIVATOR DEVR_DOSR"/>
    <property type="match status" value="1"/>
</dbReference>
<dbReference type="PROSITE" id="PS50043">
    <property type="entry name" value="HTH_LUXR_2"/>
    <property type="match status" value="1"/>
</dbReference>
<dbReference type="EMBL" id="JAFMOU010000057">
    <property type="protein sequence ID" value="MBU9833767.1"/>
    <property type="molecule type" value="Genomic_DNA"/>
</dbReference>
<dbReference type="Pfam" id="PF03472">
    <property type="entry name" value="Autoind_bind"/>
    <property type="match status" value="1"/>
</dbReference>
<dbReference type="SMART" id="SM00421">
    <property type="entry name" value="HTH_LUXR"/>
    <property type="match status" value="1"/>
</dbReference>
<proteinExistence type="predicted"/>
<gene>
    <name evidence="6" type="ORF">J1786_02830</name>
</gene>
<comment type="caution">
    <text evidence="6">The sequence shown here is derived from an EMBL/GenBank/DDBJ whole genome shotgun (WGS) entry which is preliminary data.</text>
</comment>
<dbReference type="InterPro" id="IPR000792">
    <property type="entry name" value="Tscrpt_reg_LuxR_C"/>
</dbReference>
<accession>A0ABS6KW55</accession>
<keyword evidence="1" id="KW-0805">Transcription regulation</keyword>
<evidence type="ECO:0000313" key="7">
    <source>
        <dbReference type="Proteomes" id="UP000699865"/>
    </source>
</evidence>
<evidence type="ECO:0000313" key="6">
    <source>
        <dbReference type="EMBL" id="MBU9833767.1"/>
    </source>
</evidence>
<keyword evidence="3" id="KW-0010">Activator</keyword>
<keyword evidence="4" id="KW-0804">Transcription</keyword>
<dbReference type="Pfam" id="PF00196">
    <property type="entry name" value="GerE"/>
    <property type="match status" value="1"/>
</dbReference>
<evidence type="ECO:0000256" key="1">
    <source>
        <dbReference type="ARBA" id="ARBA00023015"/>
    </source>
</evidence>
<dbReference type="CDD" id="cd06170">
    <property type="entry name" value="LuxR_C_like"/>
    <property type="match status" value="1"/>
</dbReference>